<protein>
    <submittedName>
        <fullName evidence="1">Uncharacterized protein</fullName>
    </submittedName>
</protein>
<dbReference type="AlphaFoldDB" id="A0A0A9QQ66"/>
<reference evidence="1" key="2">
    <citation type="journal article" date="2015" name="Data Brief">
        <title>Shoot transcriptome of the giant reed, Arundo donax.</title>
        <authorList>
            <person name="Barrero R.A."/>
            <person name="Guerrero F.D."/>
            <person name="Moolhuijzen P."/>
            <person name="Goolsby J.A."/>
            <person name="Tidwell J."/>
            <person name="Bellgard S.E."/>
            <person name="Bellgard M.I."/>
        </authorList>
    </citation>
    <scope>NUCLEOTIDE SEQUENCE</scope>
    <source>
        <tissue evidence="1">Shoot tissue taken approximately 20 cm above the soil surface</tissue>
    </source>
</reference>
<evidence type="ECO:0000313" key="1">
    <source>
        <dbReference type="EMBL" id="JAD63193.1"/>
    </source>
</evidence>
<sequence>MGTNKVMAGPSCPQLTIAITRPCLDLVSVHCGCGHSCNSTSALQGFL</sequence>
<reference evidence="1" key="1">
    <citation type="submission" date="2014-09" db="EMBL/GenBank/DDBJ databases">
        <authorList>
            <person name="Magalhaes I.L.F."/>
            <person name="Oliveira U."/>
            <person name="Santos F.R."/>
            <person name="Vidigal T.H.D.A."/>
            <person name="Brescovit A.D."/>
            <person name="Santos A.J."/>
        </authorList>
    </citation>
    <scope>NUCLEOTIDE SEQUENCE</scope>
    <source>
        <tissue evidence="1">Shoot tissue taken approximately 20 cm above the soil surface</tissue>
    </source>
</reference>
<name>A0A0A9QQ66_ARUDO</name>
<dbReference type="EMBL" id="GBRH01234702">
    <property type="protein sequence ID" value="JAD63193.1"/>
    <property type="molecule type" value="Transcribed_RNA"/>
</dbReference>
<organism evidence="1">
    <name type="scientific">Arundo donax</name>
    <name type="common">Giant reed</name>
    <name type="synonym">Donax arundinaceus</name>
    <dbReference type="NCBI Taxonomy" id="35708"/>
    <lineage>
        <taxon>Eukaryota</taxon>
        <taxon>Viridiplantae</taxon>
        <taxon>Streptophyta</taxon>
        <taxon>Embryophyta</taxon>
        <taxon>Tracheophyta</taxon>
        <taxon>Spermatophyta</taxon>
        <taxon>Magnoliopsida</taxon>
        <taxon>Liliopsida</taxon>
        <taxon>Poales</taxon>
        <taxon>Poaceae</taxon>
        <taxon>PACMAD clade</taxon>
        <taxon>Arundinoideae</taxon>
        <taxon>Arundineae</taxon>
        <taxon>Arundo</taxon>
    </lineage>
</organism>
<accession>A0A0A9QQ66</accession>
<proteinExistence type="predicted"/>